<feature type="transmembrane region" description="Helical" evidence="2">
    <location>
        <begin position="262"/>
        <end position="280"/>
    </location>
</feature>
<evidence type="ECO:0000256" key="1">
    <source>
        <dbReference type="SAM" id="MobiDB-lite"/>
    </source>
</evidence>
<dbReference type="Pfam" id="PF25591">
    <property type="entry name" value="LRV_2"/>
    <property type="match status" value="1"/>
</dbReference>
<dbReference type="RefSeq" id="WP_310175092.1">
    <property type="nucleotide sequence ID" value="NZ_BAABHE010000002.1"/>
</dbReference>
<keyword evidence="2" id="KW-0472">Membrane</keyword>
<keyword evidence="2" id="KW-0812">Transmembrane</keyword>
<keyword evidence="5" id="KW-1185">Reference proteome</keyword>
<dbReference type="EMBL" id="JAVDYJ010000001">
    <property type="protein sequence ID" value="MDR7348160.1"/>
    <property type="molecule type" value="Genomic_DNA"/>
</dbReference>
<feature type="transmembrane region" description="Helical" evidence="2">
    <location>
        <begin position="323"/>
        <end position="343"/>
    </location>
</feature>
<feature type="compositionally biased region" description="Low complexity" evidence="1">
    <location>
        <begin position="156"/>
        <end position="212"/>
    </location>
</feature>
<dbReference type="InterPro" id="IPR051937">
    <property type="entry name" value="R3H_domain_containing"/>
</dbReference>
<protein>
    <recommendedName>
        <fullName evidence="3">Leucine rich repeat variant domain-containing protein</fullName>
    </recommendedName>
</protein>
<dbReference type="PANTHER" id="PTHR15672:SF8">
    <property type="entry name" value="PROTEIN ENCORE"/>
    <property type="match status" value="1"/>
</dbReference>
<dbReference type="Proteomes" id="UP001183794">
    <property type="component" value="Unassembled WGS sequence"/>
</dbReference>
<feature type="transmembrane region" description="Helical" evidence="2">
    <location>
        <begin position="292"/>
        <end position="317"/>
    </location>
</feature>
<reference evidence="4 5" key="1">
    <citation type="submission" date="2023-07" db="EMBL/GenBank/DDBJ databases">
        <title>Sequencing the genomes of 1000 actinobacteria strains.</title>
        <authorList>
            <person name="Klenk H.-P."/>
        </authorList>
    </citation>
    <scope>NUCLEOTIDE SEQUENCE [LARGE SCALE GENOMIC DNA]</scope>
    <source>
        <strain evidence="4 5">DSM 22966</strain>
    </source>
</reference>
<feature type="region of interest" description="Disordered" evidence="1">
    <location>
        <begin position="349"/>
        <end position="399"/>
    </location>
</feature>
<comment type="caution">
    <text evidence="4">The sequence shown here is derived from an EMBL/GenBank/DDBJ whole genome shotgun (WGS) entry which is preliminary data.</text>
</comment>
<gene>
    <name evidence="4" type="ORF">J2S62_002417</name>
</gene>
<name>A0ABU2B3I7_9MICC</name>
<evidence type="ECO:0000259" key="3">
    <source>
        <dbReference type="Pfam" id="PF25591"/>
    </source>
</evidence>
<feature type="compositionally biased region" description="Polar residues" evidence="1">
    <location>
        <begin position="124"/>
        <end position="133"/>
    </location>
</feature>
<dbReference type="PANTHER" id="PTHR15672">
    <property type="entry name" value="CAMP-REGULATED PHOSPHOPROTEIN 21 RELATED R3H DOMAIN CONTAINING PROTEIN"/>
    <property type="match status" value="1"/>
</dbReference>
<feature type="region of interest" description="Disordered" evidence="1">
    <location>
        <begin position="59"/>
        <end position="212"/>
    </location>
</feature>
<accession>A0ABU2B3I7</accession>
<dbReference type="InterPro" id="IPR057893">
    <property type="entry name" value="LRV_2"/>
</dbReference>
<feature type="compositionally biased region" description="Low complexity" evidence="1">
    <location>
        <begin position="358"/>
        <end position="391"/>
    </location>
</feature>
<feature type="domain" description="Leucine rich repeat variant" evidence="3">
    <location>
        <begin position="11"/>
        <end position="53"/>
    </location>
</feature>
<evidence type="ECO:0000256" key="2">
    <source>
        <dbReference type="SAM" id="Phobius"/>
    </source>
</evidence>
<proteinExistence type="predicted"/>
<feature type="region of interest" description="Disordered" evidence="1">
    <location>
        <begin position="1"/>
        <end position="23"/>
    </location>
</feature>
<evidence type="ECO:0000313" key="4">
    <source>
        <dbReference type="EMBL" id="MDR7348160.1"/>
    </source>
</evidence>
<sequence>MTNSSSSEPVDLSDPSISPHRLHELAQTHPEFWDEILAHPNVYPGLTDWIRDRQTELAATGNAEPVAESDAVAQAAVDEAAAQEAERAADSTTQSVEDEQADDPATPDAETTWAFPSGAGSEPRTGSTAASVSSERDTDAEISEGTEQAAQDHMTWGWSQPAGQSSSQPQADAGQYAQQPSPQQPQPGYQHVGYGQAHAQQQQQFGQQRQAAQQRGASRIDLDSARTWGLFVAGGAAFLSLFGFIFTPTLDTTMPFTSHLTAGGWIIVLLFIATVALSLLQLLKPSPWMSFFFVAVSLGAGFVMIGRALTLIGFFTMRYTGFSVLWLLFMSLVLIAGTLIFLAPKSSDANPAAPSNRQQSYPSQQYGPQSGYGQQHPGYPTNPGGPQQYGGYSPGGPQQ</sequence>
<feature type="compositionally biased region" description="Low complexity" evidence="1">
    <location>
        <begin position="66"/>
        <end position="83"/>
    </location>
</feature>
<organism evidence="4 5">
    <name type="scientific">Enteractinococcus fodinae</name>
    <dbReference type="NCBI Taxonomy" id="684663"/>
    <lineage>
        <taxon>Bacteria</taxon>
        <taxon>Bacillati</taxon>
        <taxon>Actinomycetota</taxon>
        <taxon>Actinomycetes</taxon>
        <taxon>Micrococcales</taxon>
        <taxon>Micrococcaceae</taxon>
    </lineage>
</organism>
<evidence type="ECO:0000313" key="5">
    <source>
        <dbReference type="Proteomes" id="UP001183794"/>
    </source>
</evidence>
<keyword evidence="2" id="KW-1133">Transmembrane helix</keyword>
<feature type="transmembrane region" description="Helical" evidence="2">
    <location>
        <begin position="228"/>
        <end position="250"/>
    </location>
</feature>